<proteinExistence type="predicted"/>
<evidence type="ECO:0008006" key="3">
    <source>
        <dbReference type="Google" id="ProtNLM"/>
    </source>
</evidence>
<dbReference type="InterPro" id="IPR037079">
    <property type="entry name" value="AF2212/PG0164-like_sf"/>
</dbReference>
<dbReference type="Gene3D" id="2.40.30.100">
    <property type="entry name" value="AF2212/PG0164-like"/>
    <property type="match status" value="1"/>
</dbReference>
<dbReference type="OrthoDB" id="9808666at2"/>
<dbReference type="Proteomes" id="UP000076404">
    <property type="component" value="Chromosome"/>
</dbReference>
<dbReference type="InterPro" id="IPR015018">
    <property type="entry name" value="DUF1905"/>
</dbReference>
<dbReference type="AlphaFoldDB" id="A0A143BGH3"/>
<dbReference type="STRING" id="1379270.GEMMAAP_00210"/>
<gene>
    <name evidence="1" type="ORF">GEMMAAP_00210</name>
</gene>
<dbReference type="RefSeq" id="WP_053333858.1">
    <property type="nucleotide sequence ID" value="NZ_CP011454.1"/>
</dbReference>
<protein>
    <recommendedName>
        <fullName evidence="3">DUF1905 domain-containing protein</fullName>
    </recommendedName>
</protein>
<dbReference type="Pfam" id="PF08922">
    <property type="entry name" value="DUF1905"/>
    <property type="match status" value="1"/>
</dbReference>
<dbReference type="EMBL" id="CP011454">
    <property type="protein sequence ID" value="AMW03693.1"/>
    <property type="molecule type" value="Genomic_DNA"/>
</dbReference>
<dbReference type="KEGG" id="gph:GEMMAAP_00210"/>
<sequence>MARSRFSATNAVGHSFSGTFTATLFRYPGKGGWTFVEVPDELAPPVTHGWGRTPVTASMGGVSWETSVWRGKDGRTLLALPKKVRGSLGEGDHVTCRIQFSAL</sequence>
<reference evidence="1 2" key="1">
    <citation type="journal article" date="2014" name="Proc. Natl. Acad. Sci. U.S.A.">
        <title>Functional type 2 photosynthetic reaction centers found in the rare bacterial phylum Gemmatimonadetes.</title>
        <authorList>
            <person name="Zeng Y."/>
            <person name="Feng F."/>
            <person name="Medova H."/>
            <person name="Dean J."/>
            <person name="Koblizek M."/>
        </authorList>
    </citation>
    <scope>NUCLEOTIDE SEQUENCE [LARGE SCALE GENOMIC DNA]</scope>
    <source>
        <strain evidence="1 2">AP64</strain>
    </source>
</reference>
<dbReference type="SUPFAM" id="SSF141694">
    <property type="entry name" value="AF2212/PG0164-like"/>
    <property type="match status" value="1"/>
</dbReference>
<reference evidence="1 2" key="2">
    <citation type="journal article" date="2016" name="Environ. Microbiol. Rep.">
        <title>Metagenomic evidence for the presence of phototrophic Gemmatimonadetes bacteria in diverse environments.</title>
        <authorList>
            <person name="Zeng Y."/>
            <person name="Baumbach J."/>
            <person name="Barbosa E.G."/>
            <person name="Azevedo V."/>
            <person name="Zhang C."/>
            <person name="Koblizek M."/>
        </authorList>
    </citation>
    <scope>NUCLEOTIDE SEQUENCE [LARGE SCALE GENOMIC DNA]</scope>
    <source>
        <strain evidence="1 2">AP64</strain>
    </source>
</reference>
<organism evidence="1 2">
    <name type="scientific">Gemmatimonas phototrophica</name>
    <dbReference type="NCBI Taxonomy" id="1379270"/>
    <lineage>
        <taxon>Bacteria</taxon>
        <taxon>Pseudomonadati</taxon>
        <taxon>Gemmatimonadota</taxon>
        <taxon>Gemmatimonadia</taxon>
        <taxon>Gemmatimonadales</taxon>
        <taxon>Gemmatimonadaceae</taxon>
        <taxon>Gemmatimonas</taxon>
    </lineage>
</organism>
<evidence type="ECO:0000313" key="2">
    <source>
        <dbReference type="Proteomes" id="UP000076404"/>
    </source>
</evidence>
<evidence type="ECO:0000313" key="1">
    <source>
        <dbReference type="EMBL" id="AMW03693.1"/>
    </source>
</evidence>
<name>A0A143BGH3_9BACT</name>
<accession>A0A143BGH3</accession>
<keyword evidence="2" id="KW-1185">Reference proteome</keyword>